<proteinExistence type="predicted"/>
<organism evidence="1">
    <name type="scientific">candidate division WOR-3 bacterium</name>
    <dbReference type="NCBI Taxonomy" id="2052148"/>
    <lineage>
        <taxon>Bacteria</taxon>
        <taxon>Bacteria division WOR-3</taxon>
    </lineage>
</organism>
<reference evidence="1" key="1">
    <citation type="journal article" date="2020" name="mSystems">
        <title>Genome- and Community-Level Interaction Insights into Carbon Utilization and Element Cycling Functions of Hydrothermarchaeota in Hydrothermal Sediment.</title>
        <authorList>
            <person name="Zhou Z."/>
            <person name="Liu Y."/>
            <person name="Xu W."/>
            <person name="Pan J."/>
            <person name="Luo Z.H."/>
            <person name="Li M."/>
        </authorList>
    </citation>
    <scope>NUCLEOTIDE SEQUENCE [LARGE SCALE GENOMIC DNA]</scope>
    <source>
        <strain evidence="1">SpSt-914</strain>
    </source>
</reference>
<evidence type="ECO:0000313" key="1">
    <source>
        <dbReference type="EMBL" id="HGD12569.1"/>
    </source>
</evidence>
<accession>A0A7V3PSA5</accession>
<dbReference type="Gene3D" id="2.30.30.830">
    <property type="match status" value="1"/>
</dbReference>
<dbReference type="AlphaFoldDB" id="A0A7V3PSA5"/>
<name>A0A7V3PSA5_UNCW3</name>
<dbReference type="EMBL" id="DTMZ01000005">
    <property type="protein sequence ID" value="HGD12569.1"/>
    <property type="molecule type" value="Genomic_DNA"/>
</dbReference>
<protein>
    <submittedName>
        <fullName evidence="1">Uncharacterized protein</fullName>
    </submittedName>
</protein>
<gene>
    <name evidence="1" type="ORF">ENX16_00575</name>
</gene>
<sequence>MLAVFTLVRSKPQVVPQVITGEGATEITQTVRGKAAQLKTAVQEAVVPLTQREASQPAAAEPIVWGSDPFVRDWMLMSEVANLNLRAITVTSDGASALINDQIVQVGDLISGKRVVSIEQDRVTLEQGGRTFTLTLGE</sequence>
<comment type="caution">
    <text evidence="1">The sequence shown here is derived from an EMBL/GenBank/DDBJ whole genome shotgun (WGS) entry which is preliminary data.</text>
</comment>